<evidence type="ECO:0000313" key="4">
    <source>
        <dbReference type="Proteomes" id="UP000009168"/>
    </source>
</evidence>
<dbReference type="AlphaFoldDB" id="W7XHN7"/>
<keyword evidence="4" id="KW-1185">Reference proteome</keyword>
<keyword evidence="2" id="KW-0812">Transmembrane</keyword>
<dbReference type="GeneID" id="24439861"/>
<evidence type="ECO:0000256" key="1">
    <source>
        <dbReference type="SAM" id="MobiDB-lite"/>
    </source>
</evidence>
<reference evidence="4" key="1">
    <citation type="journal article" date="2006" name="PLoS Biol.">
        <title>Macronuclear genome sequence of the ciliate Tetrahymena thermophila, a model eukaryote.</title>
        <authorList>
            <person name="Eisen J.A."/>
            <person name="Coyne R.S."/>
            <person name="Wu M."/>
            <person name="Wu D."/>
            <person name="Thiagarajan M."/>
            <person name="Wortman J.R."/>
            <person name="Badger J.H."/>
            <person name="Ren Q."/>
            <person name="Amedeo P."/>
            <person name="Jones K.M."/>
            <person name="Tallon L.J."/>
            <person name="Delcher A.L."/>
            <person name="Salzberg S.L."/>
            <person name="Silva J.C."/>
            <person name="Haas B.J."/>
            <person name="Majoros W.H."/>
            <person name="Farzad M."/>
            <person name="Carlton J.M."/>
            <person name="Smith R.K. Jr."/>
            <person name="Garg J."/>
            <person name="Pearlman R.E."/>
            <person name="Karrer K.M."/>
            <person name="Sun L."/>
            <person name="Manning G."/>
            <person name="Elde N.C."/>
            <person name="Turkewitz A.P."/>
            <person name="Asai D.J."/>
            <person name="Wilkes D.E."/>
            <person name="Wang Y."/>
            <person name="Cai H."/>
            <person name="Collins K."/>
            <person name="Stewart B.A."/>
            <person name="Lee S.R."/>
            <person name="Wilamowska K."/>
            <person name="Weinberg Z."/>
            <person name="Ruzzo W.L."/>
            <person name="Wloga D."/>
            <person name="Gaertig J."/>
            <person name="Frankel J."/>
            <person name="Tsao C.-C."/>
            <person name="Gorovsky M.A."/>
            <person name="Keeling P.J."/>
            <person name="Waller R.F."/>
            <person name="Patron N.J."/>
            <person name="Cherry J.M."/>
            <person name="Stover N.A."/>
            <person name="Krieger C.J."/>
            <person name="del Toro C."/>
            <person name="Ryder H.F."/>
            <person name="Williamson S.C."/>
            <person name="Barbeau R.A."/>
            <person name="Hamilton E.P."/>
            <person name="Orias E."/>
        </authorList>
    </citation>
    <scope>NUCLEOTIDE SEQUENCE [LARGE SCALE GENOMIC DNA]</scope>
    <source>
        <strain evidence="4">SB210</strain>
    </source>
</reference>
<proteinExistence type="predicted"/>
<evidence type="ECO:0000256" key="2">
    <source>
        <dbReference type="SAM" id="Phobius"/>
    </source>
</evidence>
<gene>
    <name evidence="3" type="ORF">TTHERM_000621589</name>
</gene>
<name>W7XHN7_TETTS</name>
<dbReference type="Proteomes" id="UP000009168">
    <property type="component" value="Unassembled WGS sequence"/>
</dbReference>
<sequence length="178" mass="21233">MSGLTPFATVLSQSLIFLHQYSKDRSTFIYKNLGDISWAFPFTGQNEFKLTQVLLVAITLALLSLLIIGFMIYSSYGENKYQTTKKRLLEEITKEQDKINKEEQERAAERREEEERVRAEKQEEYEQKKKVSDKITQEMQKRKQQELEEMKKKQEEFLADDKKYQEERRKKVDTTKSQ</sequence>
<feature type="transmembrane region" description="Helical" evidence="2">
    <location>
        <begin position="53"/>
        <end position="76"/>
    </location>
</feature>
<evidence type="ECO:0000313" key="3">
    <source>
        <dbReference type="EMBL" id="EWS73936.1"/>
    </source>
</evidence>
<dbReference type="EMBL" id="GG662661">
    <property type="protein sequence ID" value="EWS73936.1"/>
    <property type="molecule type" value="Genomic_DNA"/>
</dbReference>
<accession>W7XHN7</accession>
<keyword evidence="2" id="KW-1133">Transmembrane helix</keyword>
<dbReference type="KEGG" id="tet:TTHERM_000621589"/>
<dbReference type="RefSeq" id="XP_012653558.1">
    <property type="nucleotide sequence ID" value="XM_012798104.1"/>
</dbReference>
<dbReference type="InParanoid" id="W7XHN7"/>
<organism evidence="3 4">
    <name type="scientific">Tetrahymena thermophila (strain SB210)</name>
    <dbReference type="NCBI Taxonomy" id="312017"/>
    <lineage>
        <taxon>Eukaryota</taxon>
        <taxon>Sar</taxon>
        <taxon>Alveolata</taxon>
        <taxon>Ciliophora</taxon>
        <taxon>Intramacronucleata</taxon>
        <taxon>Oligohymenophorea</taxon>
        <taxon>Hymenostomatida</taxon>
        <taxon>Tetrahymenina</taxon>
        <taxon>Tetrahymenidae</taxon>
        <taxon>Tetrahymena</taxon>
    </lineage>
</organism>
<protein>
    <submittedName>
        <fullName evidence="3">TBC domain protein</fullName>
    </submittedName>
</protein>
<keyword evidence="2" id="KW-0472">Membrane</keyword>
<feature type="region of interest" description="Disordered" evidence="1">
    <location>
        <begin position="94"/>
        <end position="178"/>
    </location>
</feature>